<proteinExistence type="predicted"/>
<organism evidence="3 4">
    <name type="scientific">Aureobasidium pullulans</name>
    <name type="common">Black yeast</name>
    <name type="synonym">Pullularia pullulans</name>
    <dbReference type="NCBI Taxonomy" id="5580"/>
    <lineage>
        <taxon>Eukaryota</taxon>
        <taxon>Fungi</taxon>
        <taxon>Dikarya</taxon>
        <taxon>Ascomycota</taxon>
        <taxon>Pezizomycotina</taxon>
        <taxon>Dothideomycetes</taxon>
        <taxon>Dothideomycetidae</taxon>
        <taxon>Dothideales</taxon>
        <taxon>Saccotheciaceae</taxon>
        <taxon>Aureobasidium</taxon>
    </lineage>
</organism>
<dbReference type="GO" id="GO:1904802">
    <property type="term" value="P:RITS complex assembly"/>
    <property type="evidence" value="ECO:0007669"/>
    <property type="project" value="TreeGrafter"/>
</dbReference>
<evidence type="ECO:0000256" key="1">
    <source>
        <dbReference type="SAM" id="MobiDB-lite"/>
    </source>
</evidence>
<comment type="caution">
    <text evidence="3">The sequence shown here is derived from an EMBL/GenBank/DDBJ whole genome shotgun (WGS) entry which is preliminary data.</text>
</comment>
<feature type="region of interest" description="Disordered" evidence="1">
    <location>
        <begin position="17"/>
        <end position="62"/>
    </location>
</feature>
<protein>
    <recommendedName>
        <fullName evidence="2">SCA7 domain-containing protein</fullName>
    </recommendedName>
</protein>
<evidence type="ECO:0000259" key="2">
    <source>
        <dbReference type="PROSITE" id="PS51505"/>
    </source>
</evidence>
<reference evidence="3 4" key="1">
    <citation type="submission" date="2018-10" db="EMBL/GenBank/DDBJ databases">
        <title>Fifty Aureobasidium pullulans genomes reveal a recombining polyextremotolerant generalist.</title>
        <authorList>
            <person name="Gostincar C."/>
            <person name="Turk M."/>
            <person name="Zajc J."/>
            <person name="Gunde-Cimerman N."/>
        </authorList>
    </citation>
    <scope>NUCLEOTIDE SEQUENCE [LARGE SCALE GENOMIC DNA]</scope>
    <source>
        <strain evidence="3 4">EXF-11013</strain>
    </source>
</reference>
<dbReference type="Proteomes" id="UP000310687">
    <property type="component" value="Unassembled WGS sequence"/>
</dbReference>
<name>A0A4S9P771_AURPU</name>
<dbReference type="InterPro" id="IPR013243">
    <property type="entry name" value="SCA7_dom"/>
</dbReference>
<dbReference type="Pfam" id="PF08313">
    <property type="entry name" value="SCA7"/>
    <property type="match status" value="1"/>
</dbReference>
<evidence type="ECO:0000313" key="3">
    <source>
        <dbReference type="EMBL" id="THW50231.1"/>
    </source>
</evidence>
<dbReference type="PANTHER" id="PTHR47805:SF1">
    <property type="entry name" value="SAGA-ASSOCIATED FACTOR 73"/>
    <property type="match status" value="1"/>
</dbReference>
<dbReference type="AlphaFoldDB" id="A0A4S9P771"/>
<dbReference type="EMBL" id="QZAL01000010">
    <property type="protein sequence ID" value="THW50231.1"/>
    <property type="molecule type" value="Genomic_DNA"/>
</dbReference>
<feature type="domain" description="SCA7" evidence="2">
    <location>
        <begin position="54"/>
        <end position="120"/>
    </location>
</feature>
<dbReference type="PROSITE" id="PS51505">
    <property type="entry name" value="SCA7"/>
    <property type="match status" value="1"/>
</dbReference>
<accession>A0A4S9P771</accession>
<feature type="compositionally biased region" description="Polar residues" evidence="1">
    <location>
        <begin position="106"/>
        <end position="121"/>
    </location>
</feature>
<dbReference type="PANTHER" id="PTHR47805">
    <property type="entry name" value="SAGA-ASSOCIATED FACTOR 73"/>
    <property type="match status" value="1"/>
</dbReference>
<feature type="compositionally biased region" description="Polar residues" evidence="1">
    <location>
        <begin position="39"/>
        <end position="58"/>
    </location>
</feature>
<evidence type="ECO:0000313" key="4">
    <source>
        <dbReference type="Proteomes" id="UP000310687"/>
    </source>
</evidence>
<dbReference type="InterPro" id="IPR037804">
    <property type="entry name" value="SGF73"/>
</dbReference>
<sequence>MVGETLPPTVYAKLTRSGNSCPFNAQPAVQDARFAPDDTNGTAPTVPDNDQSATSATRQHVDIDRQCGVPRFNGVPCASPLNCRSHSMHDKRSVPGRSAPLDQLLAQHQQELPQIPPNSQQ</sequence>
<dbReference type="GO" id="GO:0031048">
    <property type="term" value="P:regulatory ncRNA-mediated heterochromatin formation"/>
    <property type="evidence" value="ECO:0007669"/>
    <property type="project" value="TreeGrafter"/>
</dbReference>
<feature type="region of interest" description="Disordered" evidence="1">
    <location>
        <begin position="83"/>
        <end position="121"/>
    </location>
</feature>
<gene>
    <name evidence="3" type="ORF">D6D22_01350</name>
</gene>
<dbReference type="GO" id="GO:0006357">
    <property type="term" value="P:regulation of transcription by RNA polymerase II"/>
    <property type="evidence" value="ECO:0007669"/>
    <property type="project" value="TreeGrafter"/>
</dbReference>
<dbReference type="GO" id="GO:0000124">
    <property type="term" value="C:SAGA complex"/>
    <property type="evidence" value="ECO:0007669"/>
    <property type="project" value="InterPro"/>
</dbReference>